<dbReference type="InterPro" id="IPR003362">
    <property type="entry name" value="Bact_transf"/>
</dbReference>
<keyword evidence="2" id="KW-1133">Transmembrane helix</keyword>
<organism evidence="4 5">
    <name type="scientific">Larkinella rosea</name>
    <dbReference type="NCBI Taxonomy" id="2025312"/>
    <lineage>
        <taxon>Bacteria</taxon>
        <taxon>Pseudomonadati</taxon>
        <taxon>Bacteroidota</taxon>
        <taxon>Cytophagia</taxon>
        <taxon>Cytophagales</taxon>
        <taxon>Spirosomataceae</taxon>
        <taxon>Larkinella</taxon>
    </lineage>
</organism>
<dbReference type="AlphaFoldDB" id="A0A3P1BT74"/>
<reference evidence="4 5" key="1">
    <citation type="submission" date="2018-11" db="EMBL/GenBank/DDBJ databases">
        <authorList>
            <person name="Zhou Z."/>
            <person name="Wang G."/>
        </authorList>
    </citation>
    <scope>NUCLEOTIDE SEQUENCE [LARGE SCALE GENOMIC DNA]</scope>
    <source>
        <strain evidence="4 5">KCTC52004</strain>
    </source>
</reference>
<dbReference type="OrthoDB" id="9774190at2"/>
<protein>
    <submittedName>
        <fullName evidence="4">Sugar transferase</fullName>
    </submittedName>
</protein>
<proteinExistence type="inferred from homology"/>
<dbReference type="RefSeq" id="WP_124874803.1">
    <property type="nucleotide sequence ID" value="NZ_RQJO01000008.1"/>
</dbReference>
<dbReference type="GO" id="GO:0089702">
    <property type="term" value="F:undecaprenyl-phosphate glucose phosphotransferase activity"/>
    <property type="evidence" value="ECO:0007669"/>
    <property type="project" value="TreeGrafter"/>
</dbReference>
<dbReference type="Proteomes" id="UP000271925">
    <property type="component" value="Unassembled WGS sequence"/>
</dbReference>
<sequence length="222" mass="26149">MLSLNSQYQTLYVYTEDRNRRSDFTYKYFGKRAFDICISFLVVVCILIWLIPLIGLLIKLGSKGPVLFIQKRTGYRGSSFNCLKFRTMTHNPNASFKQAKKNDERVTAIGRFLRKTNLDEMPQFLNVLIGDMSVVGPRPHAVQHSAQFWNTMPEYRKRYRVKPGITGLAQINGYRGEIDHLMKMRHRVKYDRFYNKKKSILFDLWICWLTIKSMVGENENAW</sequence>
<feature type="domain" description="Bacterial sugar transferase" evidence="3">
    <location>
        <begin position="31"/>
        <end position="215"/>
    </location>
</feature>
<evidence type="ECO:0000259" key="3">
    <source>
        <dbReference type="Pfam" id="PF02397"/>
    </source>
</evidence>
<evidence type="ECO:0000256" key="1">
    <source>
        <dbReference type="ARBA" id="ARBA00006464"/>
    </source>
</evidence>
<accession>A0A3P1BT74</accession>
<evidence type="ECO:0000256" key="2">
    <source>
        <dbReference type="SAM" id="Phobius"/>
    </source>
</evidence>
<comment type="similarity">
    <text evidence="1">Belongs to the bacterial sugar transferase family.</text>
</comment>
<evidence type="ECO:0000313" key="5">
    <source>
        <dbReference type="Proteomes" id="UP000271925"/>
    </source>
</evidence>
<keyword evidence="4" id="KW-0808">Transferase</keyword>
<keyword evidence="5" id="KW-1185">Reference proteome</keyword>
<dbReference type="Pfam" id="PF02397">
    <property type="entry name" value="Bac_transf"/>
    <property type="match status" value="1"/>
</dbReference>
<dbReference type="PANTHER" id="PTHR30576:SF21">
    <property type="entry name" value="UDP-GLUCOSE:UNDECAPRENYL-PHOSPHATE GLUCOSE-1-PHOSPHATE TRANSFERASE"/>
    <property type="match status" value="1"/>
</dbReference>
<name>A0A3P1BT74_9BACT</name>
<feature type="transmembrane region" description="Helical" evidence="2">
    <location>
        <begin position="33"/>
        <end position="58"/>
    </location>
</feature>
<evidence type="ECO:0000313" key="4">
    <source>
        <dbReference type="EMBL" id="RRB04257.1"/>
    </source>
</evidence>
<gene>
    <name evidence="4" type="ORF">EHT25_12120</name>
</gene>
<dbReference type="EMBL" id="RQJO01000008">
    <property type="protein sequence ID" value="RRB04257.1"/>
    <property type="molecule type" value="Genomic_DNA"/>
</dbReference>
<dbReference type="PANTHER" id="PTHR30576">
    <property type="entry name" value="COLANIC BIOSYNTHESIS UDP-GLUCOSE LIPID CARRIER TRANSFERASE"/>
    <property type="match status" value="1"/>
</dbReference>
<dbReference type="GO" id="GO:0009242">
    <property type="term" value="P:colanic acid biosynthetic process"/>
    <property type="evidence" value="ECO:0007669"/>
    <property type="project" value="TreeGrafter"/>
</dbReference>
<comment type="caution">
    <text evidence="4">The sequence shown here is derived from an EMBL/GenBank/DDBJ whole genome shotgun (WGS) entry which is preliminary data.</text>
</comment>
<keyword evidence="2" id="KW-0812">Transmembrane</keyword>
<keyword evidence="2" id="KW-0472">Membrane</keyword>